<accession>A0A8H4IMA0</accession>
<keyword evidence="2" id="KW-1185">Reference proteome</keyword>
<evidence type="ECO:0000313" key="2">
    <source>
        <dbReference type="Proteomes" id="UP000572817"/>
    </source>
</evidence>
<evidence type="ECO:0000313" key="1">
    <source>
        <dbReference type="EMBL" id="KAF4303691.1"/>
    </source>
</evidence>
<dbReference type="PANTHER" id="PTHR36847">
    <property type="entry name" value="AMIDOLIGASE ENZYME"/>
    <property type="match status" value="1"/>
</dbReference>
<reference evidence="1" key="1">
    <citation type="submission" date="2020-04" db="EMBL/GenBank/DDBJ databases">
        <title>Genome Assembly and Annotation of Botryosphaeria dothidea sdau 11-99, a Latent Pathogen of Apple Fruit Ring Rot in China.</title>
        <authorList>
            <person name="Yu C."/>
            <person name="Diao Y."/>
            <person name="Lu Q."/>
            <person name="Zhao J."/>
            <person name="Cui S."/>
            <person name="Peng C."/>
            <person name="He B."/>
            <person name="Liu H."/>
        </authorList>
    </citation>
    <scope>NUCLEOTIDE SEQUENCE [LARGE SCALE GENOMIC DNA]</scope>
    <source>
        <strain evidence="1">Sdau11-99</strain>
    </source>
</reference>
<proteinExistence type="predicted"/>
<dbReference type="Proteomes" id="UP000572817">
    <property type="component" value="Unassembled WGS sequence"/>
</dbReference>
<dbReference type="PANTHER" id="PTHR36847:SF1">
    <property type="entry name" value="AMIDOLIGASE ENZYME"/>
    <property type="match status" value="1"/>
</dbReference>
<name>A0A8H4IMA0_9PEZI</name>
<sequence length="448" mass="50264">MQSADQHQVSDSPAGQGSEGLTLGVELEFVLIGDKCEIKHLLGRSADSTDDGDSALKLVANALSEDGTVPVHNPEDIVGDLFCPELKKNEEAYSKWTISNDITVMLTRGEWRHLPETYIQESVELRSRIFNLAHDDAKGEIARVLSILHAKLNTTTTTIRLLTNNTCGLHIHVGKSPDGTRTFPLRTLKSLYQLATGFERAIDALHSADRITSARQELTIPATCIAPPSARFLNDADKRALRDAGPLDWCAYVERALQHELDVGARLTAWNKHVAYNLNNTTVSETQWSRVRAGMRRSPYKKWTVEFRQHRGTLDAGEVGAWMDVVVAIVRFAERCEPELLQDLLVAHVRDPEFGPREFLRIVGVPEAAVAFYERQLRGEVDVSPVLRHVDEEVNRLLTRNRLDTIDRRSLQSIKYAVVQKLVDRQYGNVPLVVLHALLEFIRKMGSS</sequence>
<dbReference type="InterPro" id="IPR022025">
    <property type="entry name" value="Amidoligase_2"/>
</dbReference>
<dbReference type="EMBL" id="WWBZ02000051">
    <property type="protein sequence ID" value="KAF4303691.1"/>
    <property type="molecule type" value="Genomic_DNA"/>
</dbReference>
<dbReference type="Pfam" id="PF12224">
    <property type="entry name" value="Amidoligase_2"/>
    <property type="match status" value="1"/>
</dbReference>
<protein>
    <recommendedName>
        <fullName evidence="3">Amidoligase enzyme protein</fullName>
    </recommendedName>
</protein>
<gene>
    <name evidence="1" type="ORF">GTA08_BOTSDO08381</name>
</gene>
<evidence type="ECO:0008006" key="3">
    <source>
        <dbReference type="Google" id="ProtNLM"/>
    </source>
</evidence>
<dbReference type="OrthoDB" id="412402at2759"/>
<organism evidence="1 2">
    <name type="scientific">Botryosphaeria dothidea</name>
    <dbReference type="NCBI Taxonomy" id="55169"/>
    <lineage>
        <taxon>Eukaryota</taxon>
        <taxon>Fungi</taxon>
        <taxon>Dikarya</taxon>
        <taxon>Ascomycota</taxon>
        <taxon>Pezizomycotina</taxon>
        <taxon>Dothideomycetes</taxon>
        <taxon>Dothideomycetes incertae sedis</taxon>
        <taxon>Botryosphaeriales</taxon>
        <taxon>Botryosphaeriaceae</taxon>
        <taxon>Botryosphaeria</taxon>
    </lineage>
</organism>
<dbReference type="AlphaFoldDB" id="A0A8H4IMA0"/>
<comment type="caution">
    <text evidence="1">The sequence shown here is derived from an EMBL/GenBank/DDBJ whole genome shotgun (WGS) entry which is preliminary data.</text>
</comment>